<dbReference type="SUPFAM" id="SSF51445">
    <property type="entry name" value="(Trans)glycosidases"/>
    <property type="match status" value="1"/>
</dbReference>
<reference evidence="11" key="1">
    <citation type="journal article" date="2016" name="BMC Genomics">
        <title>Genome sequence and comparative analysis of clavicipitaceous insect-pathogenic fungus Aschersonia badia with Metarhizium spp.</title>
        <authorList>
            <person name="Agrawal Y."/>
            <person name="Narwani T."/>
            <person name="Subramanian S."/>
        </authorList>
    </citation>
    <scope>NUCLEOTIDE SEQUENCE</scope>
    <source>
        <strain evidence="11">MTCC 10142</strain>
    </source>
</reference>
<feature type="non-terminal residue" evidence="11">
    <location>
        <position position="544"/>
    </location>
</feature>
<dbReference type="Gene3D" id="3.20.20.80">
    <property type="entry name" value="Glycosidases"/>
    <property type="match status" value="1"/>
</dbReference>
<dbReference type="SMART" id="SM00768">
    <property type="entry name" value="X8"/>
    <property type="match status" value="1"/>
</dbReference>
<dbReference type="EC" id="2.4.1.-" evidence="9"/>
<keyword evidence="6" id="KW-1015">Disulfide bond</keyword>
<evidence type="ECO:0000256" key="3">
    <source>
        <dbReference type="ARBA" id="ARBA00022622"/>
    </source>
</evidence>
<keyword evidence="9" id="KW-0808">Transferase</keyword>
<proteinExistence type="inferred from homology"/>
<dbReference type="GO" id="GO:0071970">
    <property type="term" value="P:fungal-type cell wall (1-&gt;3)-beta-D-glucan biosynthetic process"/>
    <property type="evidence" value="ECO:0007669"/>
    <property type="project" value="TreeGrafter"/>
</dbReference>
<feature type="chain" id="PRO_5007948148" description="1,3-beta-glucanosyltransferase" evidence="9">
    <location>
        <begin position="21"/>
        <end position="544"/>
    </location>
</feature>
<feature type="signal peptide" evidence="9">
    <location>
        <begin position="1"/>
        <end position="20"/>
    </location>
</feature>
<dbReference type="Pfam" id="PF03198">
    <property type="entry name" value="Glyco_hydro_72"/>
    <property type="match status" value="1"/>
</dbReference>
<comment type="function">
    <text evidence="9">Splits internally a 1,3-beta-glucan molecule and transfers the newly generated reducing end (the donor) to the non-reducing end of another 1,3-beta-glucan molecule (the acceptor) forming a 1,3-beta linkage, resulting in the elongation of 1,3-beta-glucan chains in the cell wall.</text>
</comment>
<name>A0A173GN83_9HYPO</name>
<feature type="domain" description="X8" evidence="10">
    <location>
        <begin position="409"/>
        <end position="498"/>
    </location>
</feature>
<evidence type="ECO:0000256" key="1">
    <source>
        <dbReference type="ARBA" id="ARBA00004609"/>
    </source>
</evidence>
<evidence type="ECO:0000313" key="11">
    <source>
        <dbReference type="EMBL" id="ANH56496.1"/>
    </source>
</evidence>
<keyword evidence="3 9" id="KW-0336">GPI-anchor</keyword>
<dbReference type="InterPro" id="IPR017853">
    <property type="entry name" value="GH"/>
</dbReference>
<dbReference type="AlphaFoldDB" id="A0A173GN83"/>
<dbReference type="Gene3D" id="1.20.58.1040">
    <property type="match status" value="1"/>
</dbReference>
<evidence type="ECO:0000259" key="10">
    <source>
        <dbReference type="SMART" id="SM00768"/>
    </source>
</evidence>
<dbReference type="PANTHER" id="PTHR31468">
    <property type="entry name" value="1,3-BETA-GLUCANOSYLTRANSFERASE GAS1"/>
    <property type="match status" value="1"/>
</dbReference>
<keyword evidence="8 9" id="KW-0449">Lipoprotein</keyword>
<accession>A0A173GN83</accession>
<dbReference type="GO" id="GO:0098552">
    <property type="term" value="C:side of membrane"/>
    <property type="evidence" value="ECO:0007669"/>
    <property type="project" value="UniProtKB-KW"/>
</dbReference>
<protein>
    <recommendedName>
        <fullName evidence="9">1,3-beta-glucanosyltransferase</fullName>
        <ecNumber evidence="9">2.4.1.-</ecNumber>
    </recommendedName>
</protein>
<evidence type="ECO:0000256" key="2">
    <source>
        <dbReference type="ARBA" id="ARBA00007528"/>
    </source>
</evidence>
<keyword evidence="4 9" id="KW-0732">Signal</keyword>
<organism evidence="11">
    <name type="scientific">Hypocrella siamensis</name>
    <dbReference type="NCBI Taxonomy" id="696354"/>
    <lineage>
        <taxon>Eukaryota</taxon>
        <taxon>Fungi</taxon>
        <taxon>Dikarya</taxon>
        <taxon>Ascomycota</taxon>
        <taxon>Pezizomycotina</taxon>
        <taxon>Sordariomycetes</taxon>
        <taxon>Hypocreomycetidae</taxon>
        <taxon>Hypocreales</taxon>
        <taxon>Clavicipitaceae</taxon>
        <taxon>Hypocrella</taxon>
    </lineage>
</organism>
<evidence type="ECO:0000256" key="9">
    <source>
        <dbReference type="RuleBase" id="RU361209"/>
    </source>
</evidence>
<dbReference type="GO" id="GO:0042124">
    <property type="term" value="F:1,3-beta-glucanosyltransferase activity"/>
    <property type="evidence" value="ECO:0007669"/>
    <property type="project" value="TreeGrafter"/>
</dbReference>
<dbReference type="Pfam" id="PF07983">
    <property type="entry name" value="X8"/>
    <property type="match status" value="1"/>
</dbReference>
<dbReference type="GO" id="GO:0031505">
    <property type="term" value="P:fungal-type cell wall organization"/>
    <property type="evidence" value="ECO:0007669"/>
    <property type="project" value="TreeGrafter"/>
</dbReference>
<evidence type="ECO:0000256" key="7">
    <source>
        <dbReference type="ARBA" id="ARBA00023180"/>
    </source>
</evidence>
<sequence length="544" mass="59628">MALPTSLLWFLLLCNGGAVADLAPIKAKVGYSGKELLLMKTYPKVTVDDMLMTLQGSKFFKADGTQFFINGVAYQQQVGAAGAISKQSTGYIDPLADEALCKRDVPLLKELGTNTIRTYAIDPTADHSACMRLLQDAGIYVISDLGEPNLSINRQDPQWNSQLFTRYKNVIDELAQYPNVIGFFAGNEVSDRENTTGASAYVKAAVRDTKKYIKDNANIKRWIGVGYAANDKSEIVKEASKYFACGVAEDSVDFWGYNIYSWCLESTMQLSSYEKHVEEYRNYPVPVFFAEYGCNQPSGAEARIFQETGALYSDQMTGVFSGGIVYMYFQEENDYGLVKVSNGQAQKMKNFEALKTEVLKAQPKGADMAAYSPSGSTPECPAVSSNWSANSLLPPTPNESLCRCMVRTRTCVPRKDLSKEKFGDIFSYVCGKDKSACAGIMGDTKTGVFGAYSMCDEEAKLAHVLDAYYKNQKSQAFACDFGGSAMIQTPESESSCETALAEATSKADPKKSDAAFRATGFWLLVQVAVGVYLVQALGEQTLLF</sequence>
<evidence type="ECO:0000256" key="5">
    <source>
        <dbReference type="ARBA" id="ARBA00023136"/>
    </source>
</evidence>
<dbReference type="GO" id="GO:0005886">
    <property type="term" value="C:plasma membrane"/>
    <property type="evidence" value="ECO:0007669"/>
    <property type="project" value="UniProtKB-SubCell"/>
</dbReference>
<evidence type="ECO:0000256" key="6">
    <source>
        <dbReference type="ARBA" id="ARBA00023157"/>
    </source>
</evidence>
<dbReference type="InterPro" id="IPR012946">
    <property type="entry name" value="X8"/>
</dbReference>
<comment type="similarity">
    <text evidence="2 9">Belongs to the glycosyl hydrolase 72 family.</text>
</comment>
<keyword evidence="7" id="KW-0325">Glycoprotein</keyword>
<evidence type="ECO:0000256" key="4">
    <source>
        <dbReference type="ARBA" id="ARBA00022729"/>
    </source>
</evidence>
<dbReference type="FunFam" id="3.20.20.80:FF:000038">
    <property type="entry name" value="1,3-beta-glucanosyltransferase"/>
    <property type="match status" value="1"/>
</dbReference>
<keyword evidence="5 9" id="KW-0472">Membrane</keyword>
<evidence type="ECO:0000256" key="8">
    <source>
        <dbReference type="ARBA" id="ARBA00023288"/>
    </source>
</evidence>
<dbReference type="EMBL" id="KU202586">
    <property type="protein sequence ID" value="ANH56496.1"/>
    <property type="molecule type" value="Genomic_DNA"/>
</dbReference>
<dbReference type="InterPro" id="IPR004886">
    <property type="entry name" value="Glucanosyltransferase"/>
</dbReference>
<dbReference type="PANTHER" id="PTHR31468:SF2">
    <property type="entry name" value="1,3-BETA-GLUCANOSYLTRANSFERASE GAS1"/>
    <property type="match status" value="1"/>
</dbReference>
<comment type="subcellular location">
    <subcellularLocation>
        <location evidence="1 9">Cell membrane</location>
        <topology evidence="1 9">Lipid-anchor</topology>
        <topology evidence="1 9">GPI-anchor</topology>
    </subcellularLocation>
</comment>